<accession>A0A816ASW1</accession>
<comment type="caution">
    <text evidence="1">The sequence shown here is derived from an EMBL/GenBank/DDBJ whole genome shotgun (WGS) entry which is preliminary data.</text>
</comment>
<dbReference type="EMBL" id="CAJOBC010101859">
    <property type="protein sequence ID" value="CAF4476315.1"/>
    <property type="molecule type" value="Genomic_DNA"/>
</dbReference>
<protein>
    <submittedName>
        <fullName evidence="1">Uncharacterized protein</fullName>
    </submittedName>
</protein>
<organism evidence="1 3">
    <name type="scientific">Didymodactylos carnosus</name>
    <dbReference type="NCBI Taxonomy" id="1234261"/>
    <lineage>
        <taxon>Eukaryota</taxon>
        <taxon>Metazoa</taxon>
        <taxon>Spiralia</taxon>
        <taxon>Gnathifera</taxon>
        <taxon>Rotifera</taxon>
        <taxon>Eurotatoria</taxon>
        <taxon>Bdelloidea</taxon>
        <taxon>Philodinida</taxon>
        <taxon>Philodinidae</taxon>
        <taxon>Didymodactylos</taxon>
    </lineage>
</organism>
<dbReference type="Proteomes" id="UP000681722">
    <property type="component" value="Unassembled WGS sequence"/>
</dbReference>
<proteinExistence type="predicted"/>
<sequence length="165" mass="19206">MYIIDGDIEIVNLKEWSLSKVTGESYGQKRFLQICLINGMNTTLINEELRQQLHLEKQTNIGQHWMRKHDSFPDFLVPNEQYWYCSEIQLIYQQCKYSIDQPVLIPNMSYPLIVGLSGLSDFQVQLDMERRILTPLTYMTGTFILGETSTSPSSSIQQSLIEKYL</sequence>
<dbReference type="EMBL" id="CAJNOQ010035477">
    <property type="protein sequence ID" value="CAF1599652.1"/>
    <property type="molecule type" value="Genomic_DNA"/>
</dbReference>
<reference evidence="1" key="1">
    <citation type="submission" date="2021-02" db="EMBL/GenBank/DDBJ databases">
        <authorList>
            <person name="Nowell W R."/>
        </authorList>
    </citation>
    <scope>NUCLEOTIDE SEQUENCE</scope>
</reference>
<dbReference type="Proteomes" id="UP000663829">
    <property type="component" value="Unassembled WGS sequence"/>
</dbReference>
<keyword evidence="3" id="KW-1185">Reference proteome</keyword>
<evidence type="ECO:0000313" key="2">
    <source>
        <dbReference type="EMBL" id="CAF4476315.1"/>
    </source>
</evidence>
<evidence type="ECO:0000313" key="1">
    <source>
        <dbReference type="EMBL" id="CAF1599652.1"/>
    </source>
</evidence>
<gene>
    <name evidence="1" type="ORF">GPM918_LOCUS42347</name>
    <name evidence="2" type="ORF">SRO942_LOCUS43567</name>
</gene>
<dbReference type="AlphaFoldDB" id="A0A816ASW1"/>
<evidence type="ECO:0000313" key="3">
    <source>
        <dbReference type="Proteomes" id="UP000663829"/>
    </source>
</evidence>
<name>A0A816ASW1_9BILA</name>